<evidence type="ECO:0000313" key="1">
    <source>
        <dbReference type="EMBL" id="MFB5760023.1"/>
    </source>
</evidence>
<dbReference type="EMBL" id="JBHIRY010000004">
    <property type="protein sequence ID" value="MFB5760023.1"/>
    <property type="molecule type" value="Genomic_DNA"/>
</dbReference>
<sequence>MKLRSACRVFKTWGQEGWWIGQQINFRCLCIIIPFDPVTEKQINLGEEPYLVKEQVGSGS</sequence>
<accession>A0ABV5BXL0</accession>
<keyword evidence="2" id="KW-1185">Reference proteome</keyword>
<reference evidence="1 2" key="1">
    <citation type="submission" date="2024-09" db="EMBL/GenBank/DDBJ databases">
        <title>Paenibacillus zeirhizospherea sp. nov., isolated from surface of the maize (Zea mays) roots in a horticulture field, Hungary.</title>
        <authorList>
            <person name="Marton D."/>
            <person name="Farkas M."/>
            <person name="Bedics A."/>
            <person name="Toth E."/>
            <person name="Tancsics A."/>
            <person name="Boka K."/>
            <person name="Marati G."/>
            <person name="Kriszt B."/>
            <person name="Cserhati M."/>
        </authorList>
    </citation>
    <scope>NUCLEOTIDE SEQUENCE [LARGE SCALE GENOMIC DNA]</scope>
    <source>
        <strain evidence="1 2">JCM 18446</strain>
    </source>
</reference>
<gene>
    <name evidence="1" type="ORF">ACE5LO_06415</name>
</gene>
<comment type="caution">
    <text evidence="1">The sequence shown here is derived from an EMBL/GenBank/DDBJ whole genome shotgun (WGS) entry which is preliminary data.</text>
</comment>
<dbReference type="Proteomes" id="UP001580430">
    <property type="component" value="Unassembled WGS sequence"/>
</dbReference>
<proteinExistence type="predicted"/>
<name>A0ABV5BXL0_9BACL</name>
<organism evidence="1 2">
    <name type="scientific">Paenibacillus medicaginis</name>
    <dbReference type="NCBI Taxonomy" id="1470560"/>
    <lineage>
        <taxon>Bacteria</taxon>
        <taxon>Bacillati</taxon>
        <taxon>Bacillota</taxon>
        <taxon>Bacilli</taxon>
        <taxon>Bacillales</taxon>
        <taxon>Paenibacillaceae</taxon>
        <taxon>Paenibacillus</taxon>
    </lineage>
</organism>
<evidence type="ECO:0000313" key="2">
    <source>
        <dbReference type="Proteomes" id="UP001580430"/>
    </source>
</evidence>
<dbReference type="RefSeq" id="WP_375519190.1">
    <property type="nucleotide sequence ID" value="NZ_JBHIRY010000004.1"/>
</dbReference>
<protein>
    <submittedName>
        <fullName evidence="1">Uncharacterized protein</fullName>
    </submittedName>
</protein>